<dbReference type="GO" id="GO:0005886">
    <property type="term" value="C:plasma membrane"/>
    <property type="evidence" value="ECO:0007669"/>
    <property type="project" value="UniProtKB-SubCell"/>
</dbReference>
<dbReference type="PIRSF" id="PIRSF016661">
    <property type="entry name" value="BioY"/>
    <property type="match status" value="1"/>
</dbReference>
<feature type="transmembrane region" description="Helical" evidence="3">
    <location>
        <begin position="61"/>
        <end position="83"/>
    </location>
</feature>
<keyword evidence="2" id="KW-1003">Cell membrane</keyword>
<evidence type="ECO:0000256" key="2">
    <source>
        <dbReference type="PIRNR" id="PIRNR016661"/>
    </source>
</evidence>
<comment type="subcellular location">
    <subcellularLocation>
        <location evidence="2">Cell membrane</location>
        <topology evidence="2">Multi-pass membrane protein</topology>
    </subcellularLocation>
</comment>
<keyword evidence="3" id="KW-1133">Transmembrane helix</keyword>
<feature type="transmembrane region" description="Helical" evidence="3">
    <location>
        <begin position="38"/>
        <end position="54"/>
    </location>
</feature>
<dbReference type="EMBL" id="CP060633">
    <property type="protein sequence ID" value="QNM03155.1"/>
    <property type="molecule type" value="Genomic_DNA"/>
</dbReference>
<evidence type="ECO:0000256" key="1">
    <source>
        <dbReference type="ARBA" id="ARBA00010692"/>
    </source>
</evidence>
<keyword evidence="5" id="KW-1185">Reference proteome</keyword>
<feature type="transmembrane region" description="Helical" evidence="3">
    <location>
        <begin position="89"/>
        <end position="106"/>
    </location>
</feature>
<dbReference type="PANTHER" id="PTHR34295">
    <property type="entry name" value="BIOTIN TRANSPORTER BIOY"/>
    <property type="match status" value="1"/>
</dbReference>
<dbReference type="AlphaFoldDB" id="A0A7G9FX73"/>
<dbReference type="Proteomes" id="UP000515981">
    <property type="component" value="Chromosome"/>
</dbReference>
<keyword evidence="2" id="KW-0813">Transport</keyword>
<keyword evidence="2 3" id="KW-0472">Membrane</keyword>
<keyword evidence="3" id="KW-0812">Transmembrane</keyword>
<evidence type="ECO:0000313" key="4">
    <source>
        <dbReference type="EMBL" id="QNM03155.1"/>
    </source>
</evidence>
<dbReference type="KEGG" id="ssun:H9Q77_03130"/>
<organism evidence="4 5">
    <name type="scientific">Simiaoa sunii</name>
    <dbReference type="NCBI Taxonomy" id="2763672"/>
    <lineage>
        <taxon>Bacteria</taxon>
        <taxon>Bacillati</taxon>
        <taxon>Bacillota</taxon>
        <taxon>Clostridia</taxon>
        <taxon>Lachnospirales</taxon>
        <taxon>Lachnospiraceae</taxon>
        <taxon>Simiaoa</taxon>
    </lineage>
</organism>
<sequence>MTTQTTTRSKTYDMVYIAVFAVLIAICSWISIPMTVPFTLQTFAVFLAVGVLGGKRGSLAVLIYILLGAVGIPVFAGFSGGIGVLLGNTGGYIIGFLFSALVMWLIEKLFGRKTWVLGISMVLGLIVCYAIGTVWFMVVYAQNSGAVGLATVLGWCVIPFIIPDLVKIALALTLSKRLSKALKLNGQE</sequence>
<dbReference type="PANTHER" id="PTHR34295:SF1">
    <property type="entry name" value="BIOTIN TRANSPORTER BIOY"/>
    <property type="match status" value="1"/>
</dbReference>
<feature type="transmembrane region" description="Helical" evidence="3">
    <location>
        <begin position="12"/>
        <end position="32"/>
    </location>
</feature>
<protein>
    <recommendedName>
        <fullName evidence="2">Biotin transporter</fullName>
    </recommendedName>
</protein>
<comment type="similarity">
    <text evidence="1 2">Belongs to the BioY family.</text>
</comment>
<name>A0A7G9FX73_9FIRM</name>
<feature type="transmembrane region" description="Helical" evidence="3">
    <location>
        <begin position="152"/>
        <end position="174"/>
    </location>
</feature>
<evidence type="ECO:0000256" key="3">
    <source>
        <dbReference type="SAM" id="Phobius"/>
    </source>
</evidence>
<dbReference type="Pfam" id="PF02632">
    <property type="entry name" value="BioY"/>
    <property type="match status" value="1"/>
</dbReference>
<reference evidence="4 5" key="1">
    <citation type="submission" date="2020-08" db="EMBL/GenBank/DDBJ databases">
        <authorList>
            <person name="Liu C."/>
            <person name="Sun Q."/>
        </authorList>
    </citation>
    <scope>NUCLEOTIDE SEQUENCE [LARGE SCALE GENOMIC DNA]</scope>
    <source>
        <strain evidence="4 5">NSJ-8</strain>
    </source>
</reference>
<accession>A0A7G9FX73</accession>
<feature type="transmembrane region" description="Helical" evidence="3">
    <location>
        <begin position="115"/>
        <end position="140"/>
    </location>
</feature>
<proteinExistence type="inferred from homology"/>
<dbReference type="InterPro" id="IPR003784">
    <property type="entry name" value="BioY"/>
</dbReference>
<dbReference type="Gene3D" id="1.10.1760.20">
    <property type="match status" value="1"/>
</dbReference>
<dbReference type="RefSeq" id="WP_118551079.1">
    <property type="nucleotide sequence ID" value="NZ_CP060633.1"/>
</dbReference>
<evidence type="ECO:0000313" key="5">
    <source>
        <dbReference type="Proteomes" id="UP000515981"/>
    </source>
</evidence>
<dbReference type="GO" id="GO:0015225">
    <property type="term" value="F:biotin transmembrane transporter activity"/>
    <property type="evidence" value="ECO:0007669"/>
    <property type="project" value="UniProtKB-UniRule"/>
</dbReference>
<gene>
    <name evidence="4" type="ORF">H9Q77_03130</name>
</gene>